<feature type="compositionally biased region" description="Polar residues" evidence="5">
    <location>
        <begin position="340"/>
        <end position="350"/>
    </location>
</feature>
<evidence type="ECO:0000256" key="4">
    <source>
        <dbReference type="SAM" id="Coils"/>
    </source>
</evidence>
<accession>A0A8B2NL26</accession>
<feature type="region of interest" description="Disordered" evidence="5">
    <location>
        <begin position="332"/>
        <end position="357"/>
    </location>
</feature>
<reference evidence="9 10" key="1">
    <citation type="submission" date="2018-05" db="EMBL/GenBank/DDBJ databases">
        <title>Acuticoccus sediminis sp. nov., isolated from deep-sea sediment of Indian Ocean.</title>
        <authorList>
            <person name="Liu X."/>
            <person name="Lai Q."/>
            <person name="Du Y."/>
            <person name="Sun F."/>
            <person name="Zhang X."/>
            <person name="Wang S."/>
            <person name="Shao Z."/>
        </authorList>
    </citation>
    <scope>NUCLEOTIDE SEQUENCE [LARGE SCALE GENOMIC DNA]</scope>
    <source>
        <strain evidence="9 10">PTG4-2</strain>
    </source>
</reference>
<keyword evidence="6" id="KW-1133">Transmembrane helix</keyword>
<feature type="domain" description="Methyl-accepting transducer" evidence="7">
    <location>
        <begin position="320"/>
        <end position="563"/>
    </location>
</feature>
<keyword evidence="6" id="KW-0472">Membrane</keyword>
<dbReference type="GO" id="GO:0007165">
    <property type="term" value="P:signal transduction"/>
    <property type="evidence" value="ECO:0007669"/>
    <property type="project" value="UniProtKB-KW"/>
</dbReference>
<dbReference type="Gene3D" id="6.10.340.10">
    <property type="match status" value="1"/>
</dbReference>
<evidence type="ECO:0000256" key="3">
    <source>
        <dbReference type="PROSITE-ProRule" id="PRU00284"/>
    </source>
</evidence>
<dbReference type="EMBL" id="QHHQ01000007">
    <property type="protein sequence ID" value="RAH98303.1"/>
    <property type="molecule type" value="Genomic_DNA"/>
</dbReference>
<keyword evidence="10" id="KW-1185">Reference proteome</keyword>
<keyword evidence="1 3" id="KW-0807">Transducer</keyword>
<evidence type="ECO:0008006" key="11">
    <source>
        <dbReference type="Google" id="ProtNLM"/>
    </source>
</evidence>
<evidence type="ECO:0000259" key="7">
    <source>
        <dbReference type="PROSITE" id="PS50111"/>
    </source>
</evidence>
<dbReference type="AlphaFoldDB" id="A0A8B2NL26"/>
<proteinExistence type="inferred from homology"/>
<evidence type="ECO:0000313" key="10">
    <source>
        <dbReference type="Proteomes" id="UP000249590"/>
    </source>
</evidence>
<evidence type="ECO:0000313" key="9">
    <source>
        <dbReference type="EMBL" id="RAH98303.1"/>
    </source>
</evidence>
<dbReference type="Pfam" id="PF00672">
    <property type="entry name" value="HAMP"/>
    <property type="match status" value="1"/>
</dbReference>
<sequence>MPEAGRWPWVPMEGARRTNRSQEDRIPMSVLLRILTIVAIMSVAIVALVVVAATGTSSMNASIAGLKQSAARMFTVLDIGGELRTLESDISRVADADSVAEVQDDVGRIARSDKALVKLRDKLVEFDRMRGQTGMGSLATLVTEILAEVDEALDDPVLQSDAGAAGSAFDKVRATLEAARERVNFNRSQSIDNLTKLVDDGEAAGATALWTIIACGVGAIVAGFGVSYWIASSRIVRPLVLVSSRIHDLEVGELDHEVEGTDRKDEIGTLAKTAEALRVRLQEIETMRLAARREREDRAQSQKDAIERQIARLEQDVNSVVRTLSAAATQLSSSAGQLRGNAQTSTTQSDRVSHAAEETSANVQAVASAAEELAASAQEIGGQVAQSTQISMEALQQAESATTVVEGLSNSARKIGQVVDLIEDIASQTNLLALNATIEAARAGDAGKGFAVVAMEVKSLAEQTGNATKEISAQINAVQGDVDRVVDAIQSLKSSFTRANELAGSVASAIEQQSAATSAIAQSVQQAAVSTQDVSSIIVDVSKAANDTGTGASEIVSASDDLSKQADTLRNRMASFIVSMRSDAA</sequence>
<feature type="transmembrane region" description="Helical" evidence="6">
    <location>
        <begin position="208"/>
        <end position="231"/>
    </location>
</feature>
<evidence type="ECO:0000256" key="2">
    <source>
        <dbReference type="ARBA" id="ARBA00029447"/>
    </source>
</evidence>
<dbReference type="Pfam" id="PF00015">
    <property type="entry name" value="MCPsignal"/>
    <property type="match status" value="1"/>
</dbReference>
<evidence type="ECO:0000256" key="6">
    <source>
        <dbReference type="SAM" id="Phobius"/>
    </source>
</evidence>
<dbReference type="GO" id="GO:0004888">
    <property type="term" value="F:transmembrane signaling receptor activity"/>
    <property type="evidence" value="ECO:0007669"/>
    <property type="project" value="InterPro"/>
</dbReference>
<organism evidence="9 10">
    <name type="scientific">Acuticoccus sediminis</name>
    <dbReference type="NCBI Taxonomy" id="2184697"/>
    <lineage>
        <taxon>Bacteria</taxon>
        <taxon>Pseudomonadati</taxon>
        <taxon>Pseudomonadota</taxon>
        <taxon>Alphaproteobacteria</taxon>
        <taxon>Hyphomicrobiales</taxon>
        <taxon>Amorphaceae</taxon>
        <taxon>Acuticoccus</taxon>
    </lineage>
</organism>
<dbReference type="InterPro" id="IPR004089">
    <property type="entry name" value="MCPsignal_dom"/>
</dbReference>
<evidence type="ECO:0000259" key="8">
    <source>
        <dbReference type="PROSITE" id="PS50885"/>
    </source>
</evidence>
<dbReference type="PROSITE" id="PS50885">
    <property type="entry name" value="HAMP"/>
    <property type="match status" value="1"/>
</dbReference>
<keyword evidence="4" id="KW-0175">Coiled coil</keyword>
<feature type="domain" description="HAMP" evidence="8">
    <location>
        <begin position="233"/>
        <end position="286"/>
    </location>
</feature>
<gene>
    <name evidence="9" type="ORF">DLJ53_26710</name>
</gene>
<feature type="coiled-coil region" evidence="4">
    <location>
        <begin position="274"/>
        <end position="323"/>
    </location>
</feature>
<evidence type="ECO:0000256" key="1">
    <source>
        <dbReference type="ARBA" id="ARBA00023224"/>
    </source>
</evidence>
<feature type="transmembrane region" description="Helical" evidence="6">
    <location>
        <begin position="30"/>
        <end position="53"/>
    </location>
</feature>
<dbReference type="SMART" id="SM00283">
    <property type="entry name" value="MA"/>
    <property type="match status" value="1"/>
</dbReference>
<dbReference type="PROSITE" id="PS50111">
    <property type="entry name" value="CHEMOTAXIS_TRANSDUC_2"/>
    <property type="match status" value="1"/>
</dbReference>
<dbReference type="SMART" id="SM00304">
    <property type="entry name" value="HAMP"/>
    <property type="match status" value="1"/>
</dbReference>
<name>A0A8B2NL26_9HYPH</name>
<keyword evidence="6" id="KW-0812">Transmembrane</keyword>
<dbReference type="PANTHER" id="PTHR32089:SF112">
    <property type="entry name" value="LYSOZYME-LIKE PROTEIN-RELATED"/>
    <property type="match status" value="1"/>
</dbReference>
<dbReference type="PANTHER" id="PTHR32089">
    <property type="entry name" value="METHYL-ACCEPTING CHEMOTAXIS PROTEIN MCPB"/>
    <property type="match status" value="1"/>
</dbReference>
<dbReference type="GO" id="GO:0016020">
    <property type="term" value="C:membrane"/>
    <property type="evidence" value="ECO:0007669"/>
    <property type="project" value="InterPro"/>
</dbReference>
<dbReference type="PRINTS" id="PR00260">
    <property type="entry name" value="CHEMTRNSDUCR"/>
</dbReference>
<evidence type="ECO:0000256" key="5">
    <source>
        <dbReference type="SAM" id="MobiDB-lite"/>
    </source>
</evidence>
<protein>
    <recommendedName>
        <fullName evidence="11">Methyl-accepting chemotaxis protein</fullName>
    </recommendedName>
</protein>
<dbReference type="GO" id="GO:0006935">
    <property type="term" value="P:chemotaxis"/>
    <property type="evidence" value="ECO:0007669"/>
    <property type="project" value="InterPro"/>
</dbReference>
<dbReference type="Gene3D" id="1.10.287.950">
    <property type="entry name" value="Methyl-accepting chemotaxis protein"/>
    <property type="match status" value="1"/>
</dbReference>
<dbReference type="InterPro" id="IPR003660">
    <property type="entry name" value="HAMP_dom"/>
</dbReference>
<dbReference type="SUPFAM" id="SSF58104">
    <property type="entry name" value="Methyl-accepting chemotaxis protein (MCP) signaling domain"/>
    <property type="match status" value="1"/>
</dbReference>
<comment type="similarity">
    <text evidence="2">Belongs to the methyl-accepting chemotaxis (MCP) protein family.</text>
</comment>
<dbReference type="InterPro" id="IPR004090">
    <property type="entry name" value="Chemotax_Me-accpt_rcpt"/>
</dbReference>
<comment type="caution">
    <text evidence="9">The sequence shown here is derived from an EMBL/GenBank/DDBJ whole genome shotgun (WGS) entry which is preliminary data.</text>
</comment>
<dbReference type="Proteomes" id="UP000249590">
    <property type="component" value="Unassembled WGS sequence"/>
</dbReference>